<dbReference type="GO" id="GO:0042799">
    <property type="term" value="F:histone H4K20 methyltransferase activity"/>
    <property type="evidence" value="ECO:0007669"/>
    <property type="project" value="TreeGrafter"/>
</dbReference>
<dbReference type="InterPro" id="IPR001214">
    <property type="entry name" value="SET_dom"/>
</dbReference>
<evidence type="ECO:0000313" key="11">
    <source>
        <dbReference type="EMBL" id="THH29939.1"/>
    </source>
</evidence>
<feature type="compositionally biased region" description="Polar residues" evidence="9">
    <location>
        <begin position="393"/>
        <end position="403"/>
    </location>
</feature>
<dbReference type="OrthoDB" id="6627536at2759"/>
<keyword evidence="6" id="KW-0949">S-adenosyl-L-methionine</keyword>
<feature type="compositionally biased region" description="Polar residues" evidence="9">
    <location>
        <begin position="854"/>
        <end position="864"/>
    </location>
</feature>
<feature type="region of interest" description="Disordered" evidence="9">
    <location>
        <begin position="624"/>
        <end position="1002"/>
    </location>
</feature>
<dbReference type="InterPro" id="IPR017956">
    <property type="entry name" value="AT_hook_DNA-bd_motif"/>
</dbReference>
<dbReference type="InterPro" id="IPR039977">
    <property type="entry name" value="Suv4-20/Set9"/>
</dbReference>
<dbReference type="Pfam" id="PF00856">
    <property type="entry name" value="SET"/>
    <property type="match status" value="1"/>
</dbReference>
<proteinExistence type="predicted"/>
<dbReference type="SMART" id="SM00317">
    <property type="entry name" value="SET"/>
    <property type="match status" value="1"/>
</dbReference>
<feature type="compositionally biased region" description="Basic residues" evidence="9">
    <location>
        <begin position="827"/>
        <end position="843"/>
    </location>
</feature>
<evidence type="ECO:0000313" key="12">
    <source>
        <dbReference type="Proteomes" id="UP000308730"/>
    </source>
</evidence>
<accession>A0A4S4MUM2</accession>
<dbReference type="GO" id="GO:0005634">
    <property type="term" value="C:nucleus"/>
    <property type="evidence" value="ECO:0007669"/>
    <property type="project" value="UniProtKB-SubCell"/>
</dbReference>
<evidence type="ECO:0000256" key="9">
    <source>
        <dbReference type="SAM" id="MobiDB-lite"/>
    </source>
</evidence>
<gene>
    <name evidence="11" type="ORF">EUX98_g4237</name>
</gene>
<feature type="compositionally biased region" description="Acidic residues" evidence="9">
    <location>
        <begin position="978"/>
        <end position="995"/>
    </location>
</feature>
<reference evidence="11 12" key="1">
    <citation type="submission" date="2019-02" db="EMBL/GenBank/DDBJ databases">
        <title>Genome sequencing of the rare red list fungi Antrodiella citrinella (Flaviporus citrinellus).</title>
        <authorList>
            <person name="Buettner E."/>
            <person name="Kellner H."/>
        </authorList>
    </citation>
    <scope>NUCLEOTIDE SEQUENCE [LARGE SCALE GENOMIC DNA]</scope>
    <source>
        <strain evidence="11 12">DSM 108506</strain>
    </source>
</reference>
<evidence type="ECO:0000256" key="1">
    <source>
        <dbReference type="ARBA" id="ARBA00004123"/>
    </source>
</evidence>
<keyword evidence="12" id="KW-1185">Reference proteome</keyword>
<feature type="compositionally biased region" description="Basic and acidic residues" evidence="9">
    <location>
        <begin position="844"/>
        <end position="853"/>
    </location>
</feature>
<feature type="compositionally biased region" description="Polar residues" evidence="9">
    <location>
        <begin position="1090"/>
        <end position="1105"/>
    </location>
</feature>
<dbReference type="GO" id="GO:0005694">
    <property type="term" value="C:chromosome"/>
    <property type="evidence" value="ECO:0007669"/>
    <property type="project" value="UniProtKB-SubCell"/>
</dbReference>
<keyword evidence="3" id="KW-0158">Chromosome</keyword>
<evidence type="ECO:0000256" key="5">
    <source>
        <dbReference type="ARBA" id="ARBA00022679"/>
    </source>
</evidence>
<keyword evidence="5" id="KW-0808">Transferase</keyword>
<feature type="compositionally biased region" description="Low complexity" evidence="9">
    <location>
        <begin position="751"/>
        <end position="760"/>
    </location>
</feature>
<feature type="compositionally biased region" description="Basic and acidic residues" evidence="9">
    <location>
        <begin position="886"/>
        <end position="895"/>
    </location>
</feature>
<feature type="compositionally biased region" description="Low complexity" evidence="9">
    <location>
        <begin position="445"/>
        <end position="469"/>
    </location>
</feature>
<dbReference type="Gene3D" id="1.10.10.1700">
    <property type="entry name" value="Histone-lysine N-methyltransferase"/>
    <property type="match status" value="1"/>
</dbReference>
<dbReference type="Proteomes" id="UP000308730">
    <property type="component" value="Unassembled WGS sequence"/>
</dbReference>
<feature type="domain" description="SET" evidence="10">
    <location>
        <begin position="106"/>
        <end position="231"/>
    </location>
</feature>
<evidence type="ECO:0000256" key="7">
    <source>
        <dbReference type="ARBA" id="ARBA00022853"/>
    </source>
</evidence>
<evidence type="ECO:0000259" key="10">
    <source>
        <dbReference type="PROSITE" id="PS50280"/>
    </source>
</evidence>
<evidence type="ECO:0000256" key="8">
    <source>
        <dbReference type="ARBA" id="ARBA00023242"/>
    </source>
</evidence>
<feature type="compositionally biased region" description="Basic and acidic residues" evidence="9">
    <location>
        <begin position="651"/>
        <end position="674"/>
    </location>
</feature>
<feature type="compositionally biased region" description="Low complexity" evidence="9">
    <location>
        <begin position="636"/>
        <end position="650"/>
    </location>
</feature>
<feature type="compositionally biased region" description="Polar residues" evidence="9">
    <location>
        <begin position="342"/>
        <end position="353"/>
    </location>
</feature>
<keyword evidence="4" id="KW-0489">Methyltransferase</keyword>
<dbReference type="EMBL" id="SGPM01000100">
    <property type="protein sequence ID" value="THH29939.1"/>
    <property type="molecule type" value="Genomic_DNA"/>
</dbReference>
<feature type="region of interest" description="Disordered" evidence="9">
    <location>
        <begin position="251"/>
        <end position="515"/>
    </location>
</feature>
<dbReference type="SUPFAM" id="SSF82199">
    <property type="entry name" value="SET domain"/>
    <property type="match status" value="1"/>
</dbReference>
<feature type="compositionally biased region" description="Basic and acidic residues" evidence="9">
    <location>
        <begin position="471"/>
        <end position="489"/>
    </location>
</feature>
<evidence type="ECO:0000256" key="6">
    <source>
        <dbReference type="ARBA" id="ARBA00022691"/>
    </source>
</evidence>
<dbReference type="AlphaFoldDB" id="A0A4S4MUM2"/>
<keyword evidence="7" id="KW-0156">Chromatin regulator</keyword>
<comment type="caution">
    <text evidence="11">The sequence shown here is derived from an EMBL/GenBank/DDBJ whole genome shotgun (WGS) entry which is preliminary data.</text>
</comment>
<feature type="compositionally biased region" description="Low complexity" evidence="9">
    <location>
        <begin position="271"/>
        <end position="289"/>
    </location>
</feature>
<evidence type="ECO:0000256" key="3">
    <source>
        <dbReference type="ARBA" id="ARBA00022454"/>
    </source>
</evidence>
<feature type="compositionally biased region" description="Basic and acidic residues" evidence="9">
    <location>
        <begin position="706"/>
        <end position="715"/>
    </location>
</feature>
<comment type="subcellular location">
    <subcellularLocation>
        <location evidence="2">Chromosome</location>
    </subcellularLocation>
    <subcellularLocation>
        <location evidence="1">Nucleus</location>
    </subcellularLocation>
</comment>
<feature type="compositionally biased region" description="Acidic residues" evidence="9">
    <location>
        <begin position="896"/>
        <end position="911"/>
    </location>
</feature>
<evidence type="ECO:0000256" key="2">
    <source>
        <dbReference type="ARBA" id="ARBA00004286"/>
    </source>
</evidence>
<organism evidence="11 12">
    <name type="scientific">Antrodiella citrinella</name>
    <dbReference type="NCBI Taxonomy" id="2447956"/>
    <lineage>
        <taxon>Eukaryota</taxon>
        <taxon>Fungi</taxon>
        <taxon>Dikarya</taxon>
        <taxon>Basidiomycota</taxon>
        <taxon>Agaricomycotina</taxon>
        <taxon>Agaricomycetes</taxon>
        <taxon>Polyporales</taxon>
        <taxon>Steccherinaceae</taxon>
        <taxon>Antrodiella</taxon>
    </lineage>
</organism>
<dbReference type="GO" id="GO:0032259">
    <property type="term" value="P:methylation"/>
    <property type="evidence" value="ECO:0007669"/>
    <property type="project" value="UniProtKB-KW"/>
</dbReference>
<dbReference type="SMART" id="SM00384">
    <property type="entry name" value="AT_hook"/>
    <property type="match status" value="2"/>
</dbReference>
<dbReference type="PANTHER" id="PTHR12977:SF4">
    <property type="entry name" value="HISTONE-LYSINE N-METHYLTRANSFERASE KMT5B"/>
    <property type="match status" value="1"/>
</dbReference>
<feature type="region of interest" description="Disordered" evidence="9">
    <location>
        <begin position="1048"/>
        <end position="1112"/>
    </location>
</feature>
<evidence type="ECO:0000256" key="4">
    <source>
        <dbReference type="ARBA" id="ARBA00022603"/>
    </source>
</evidence>
<dbReference type="PROSITE" id="PS50280">
    <property type="entry name" value="SET"/>
    <property type="match status" value="1"/>
</dbReference>
<feature type="compositionally biased region" description="Low complexity" evidence="9">
    <location>
        <begin position="372"/>
        <end position="382"/>
    </location>
</feature>
<feature type="compositionally biased region" description="Low complexity" evidence="9">
    <location>
        <begin position="954"/>
        <end position="965"/>
    </location>
</feature>
<dbReference type="InterPro" id="IPR041938">
    <property type="entry name" value="Hist-Lys_N-MTase_N"/>
</dbReference>
<keyword evidence="8" id="KW-0539">Nucleus</keyword>
<dbReference type="CDD" id="cd10524">
    <property type="entry name" value="SET_Suv4-20-like"/>
    <property type="match status" value="1"/>
</dbReference>
<dbReference type="GO" id="GO:0003677">
    <property type="term" value="F:DNA binding"/>
    <property type="evidence" value="ECO:0007669"/>
    <property type="project" value="InterPro"/>
</dbReference>
<sequence>MKDLSRDDDFLSHLLVEKLGTGAAPLVVHKMDPKRMLPKSDSEQLLQIIRRLVSSKGPPQTAIRLAVDDLLGLTAVRYYLSTYTQKQINAFATHATRYCELYLPSGSIEIAHTSRYSYRTGKSELCILATRPLQPGQVISELKGSMADLTEDEDKELKRTDERHADGVGIRRDFSVIHSKQLKKNHLFLGPARFVNHDCDHNVELFREGRYITFRVIKPIAVGEEVTAHYGDGYFGRKNRHCLCETCERKGRGGYGPQTTDDGECSDSGASSHSRVNSRNGRSSSPSSSESDDSDDERAPTNVNERRTRRGVYAVVNDEAEVETVEGGQIELEAEVEPDVTSELTSLPPSRTSAGPLRTAKKGLMTPDPESSSRGRSVISSRQPSVAPPPFQSVISTRSQSAREASRDVSVSIGPSNTKGKGKGVAGRSVSAARQLVTPPLTAESNSASSVANSIRSSSRLRSRGAASGVLERETASSRRSTPFKDKGKGRASTSVADLRDMEKEEMEEGRTLRPRASVASFVESASVKQLDEGPRGVDGKPLPTCKTCTKVLPIISIDSEVVWGATPGRTGRRGRPRKNVDTECPRCLRHFAIYAVHWPDRVAPDGVAAFTLPPRVIKTYRPYDPPSLKIKLEPKASTSKSRSSVSTPAPDKKKVVTKRQRDGDDVSEDERPSKKTKSSLLSPIRPRGRPPKHKVEMSAKAQKMLKPDAPDNGRRSGRARMPSLKLRENDPSSSLRLRVSPRKNPVQAIPSSPLSTLPSDDAVHNETLFHLQPPSTPVKEETELDGSKLPTPKSLAVAAQPREANGRFGKKSTTNGRFMRKNFSFGHKRYGRKKGAHFKRFRRDVGEDHEGSGNKSDNASGSSDFYRHGGVLGKRRYVEEDPSEEGVKRYRTSDIEDDDEDEDEDEDEEDSPPRLPAVKVRSALLGRPNPIAFARRKMWTSTPDGPSRSASMSASLPTDSDSTPPITPEIDARADSVLEDEYDDADVSPAEDEPISPAPTRFRSMLGLKGFAPHNFARQRWARLEPEPAPIVDQVLKRKGIEPVIDGMDLQYPMDDEDDDGWDSYSSDEDAIDNSFLRYPPSDIEDESVSLNPIGNSSTESIQVDSDESNESDRIVERLIAMSESRPTSSLGSDSVPVIIQTQTPPAPSPLSIDTDSPGMAWKKTVLIPSDDTSYLNKATFSLFKAFSAVTSPSKLDDIDWDPEHPSDVDS</sequence>
<dbReference type="PANTHER" id="PTHR12977">
    <property type="entry name" value="SUPPRESSOR OF VARIEGATION 4-20-RELATED"/>
    <property type="match status" value="1"/>
</dbReference>
<name>A0A4S4MUM2_9APHY</name>
<dbReference type="Gene3D" id="2.170.270.10">
    <property type="entry name" value="SET domain"/>
    <property type="match status" value="1"/>
</dbReference>
<feature type="compositionally biased region" description="Polar residues" evidence="9">
    <location>
        <begin position="940"/>
        <end position="953"/>
    </location>
</feature>
<feature type="compositionally biased region" description="Acidic residues" evidence="9">
    <location>
        <begin position="1055"/>
        <end position="1073"/>
    </location>
</feature>
<dbReference type="InterPro" id="IPR046341">
    <property type="entry name" value="SET_dom_sf"/>
</dbReference>
<protein>
    <recommendedName>
        <fullName evidence="10">SET domain-containing protein</fullName>
    </recommendedName>
</protein>